<dbReference type="EMBL" id="JASCZI010242052">
    <property type="protein sequence ID" value="MED6209311.1"/>
    <property type="molecule type" value="Genomic_DNA"/>
</dbReference>
<feature type="region of interest" description="Disordered" evidence="1">
    <location>
        <begin position="1"/>
        <end position="33"/>
    </location>
</feature>
<gene>
    <name evidence="2" type="ORF">PIB30_053423</name>
</gene>
<dbReference type="Proteomes" id="UP001341840">
    <property type="component" value="Unassembled WGS sequence"/>
</dbReference>
<reference evidence="2 3" key="1">
    <citation type="journal article" date="2023" name="Plants (Basel)">
        <title>Bridging the Gap: Combining Genomics and Transcriptomics Approaches to Understand Stylosanthes scabra, an Orphan Legume from the Brazilian Caatinga.</title>
        <authorList>
            <person name="Ferreira-Neto J.R.C."/>
            <person name="da Silva M.D."/>
            <person name="Binneck E."/>
            <person name="de Melo N.F."/>
            <person name="da Silva R.H."/>
            <person name="de Melo A.L.T.M."/>
            <person name="Pandolfi V."/>
            <person name="Bustamante F.O."/>
            <person name="Brasileiro-Vidal A.C."/>
            <person name="Benko-Iseppon A.M."/>
        </authorList>
    </citation>
    <scope>NUCLEOTIDE SEQUENCE [LARGE SCALE GENOMIC DNA]</scope>
    <source>
        <tissue evidence="2">Leaves</tissue>
    </source>
</reference>
<name>A0ABU6YHC5_9FABA</name>
<comment type="caution">
    <text evidence="2">The sequence shown here is derived from an EMBL/GenBank/DDBJ whole genome shotgun (WGS) entry which is preliminary data.</text>
</comment>
<sequence>MARKGKEAAATSTPSRSRTTKNSSRGRNDGFSANRFDSQIHYDRWKIVENRGEFCANFSTDHQDTVPVFVGDVFYEVQQEEQQQPPLAASEIPSTSAQHLSEPSLQEIMRHLEWQERLLLMRFLERNHEVTEEEEVKQRKVTWIEPQSNPGSKLGHVWT</sequence>
<keyword evidence="3" id="KW-1185">Reference proteome</keyword>
<organism evidence="2 3">
    <name type="scientific">Stylosanthes scabra</name>
    <dbReference type="NCBI Taxonomy" id="79078"/>
    <lineage>
        <taxon>Eukaryota</taxon>
        <taxon>Viridiplantae</taxon>
        <taxon>Streptophyta</taxon>
        <taxon>Embryophyta</taxon>
        <taxon>Tracheophyta</taxon>
        <taxon>Spermatophyta</taxon>
        <taxon>Magnoliopsida</taxon>
        <taxon>eudicotyledons</taxon>
        <taxon>Gunneridae</taxon>
        <taxon>Pentapetalae</taxon>
        <taxon>rosids</taxon>
        <taxon>fabids</taxon>
        <taxon>Fabales</taxon>
        <taxon>Fabaceae</taxon>
        <taxon>Papilionoideae</taxon>
        <taxon>50 kb inversion clade</taxon>
        <taxon>dalbergioids sensu lato</taxon>
        <taxon>Dalbergieae</taxon>
        <taxon>Pterocarpus clade</taxon>
        <taxon>Stylosanthes</taxon>
    </lineage>
</organism>
<proteinExistence type="predicted"/>
<evidence type="ECO:0000313" key="3">
    <source>
        <dbReference type="Proteomes" id="UP001341840"/>
    </source>
</evidence>
<evidence type="ECO:0000313" key="2">
    <source>
        <dbReference type="EMBL" id="MED6209311.1"/>
    </source>
</evidence>
<protein>
    <submittedName>
        <fullName evidence="2">Uncharacterized protein</fullName>
    </submittedName>
</protein>
<evidence type="ECO:0000256" key="1">
    <source>
        <dbReference type="SAM" id="MobiDB-lite"/>
    </source>
</evidence>
<feature type="compositionally biased region" description="Low complexity" evidence="1">
    <location>
        <begin position="11"/>
        <end position="25"/>
    </location>
</feature>
<accession>A0ABU6YHC5</accession>